<evidence type="ECO:0000313" key="2">
    <source>
        <dbReference type="EMBL" id="KFW11974.1"/>
    </source>
</evidence>
<organism evidence="2 3">
    <name type="scientific">Eurypyga helias</name>
    <name type="common">Sunbittern</name>
    <name type="synonym">Ardea helias</name>
    <dbReference type="NCBI Taxonomy" id="54383"/>
    <lineage>
        <taxon>Eukaryota</taxon>
        <taxon>Metazoa</taxon>
        <taxon>Chordata</taxon>
        <taxon>Craniata</taxon>
        <taxon>Vertebrata</taxon>
        <taxon>Euteleostomi</taxon>
        <taxon>Archelosauria</taxon>
        <taxon>Archosauria</taxon>
        <taxon>Dinosauria</taxon>
        <taxon>Saurischia</taxon>
        <taxon>Theropoda</taxon>
        <taxon>Coelurosauria</taxon>
        <taxon>Aves</taxon>
        <taxon>Neognathae</taxon>
        <taxon>Neoaves</taxon>
        <taxon>Phaethontimorphae</taxon>
        <taxon>Eurypygiformes</taxon>
        <taxon>Eurypygidae</taxon>
        <taxon>Eurypyga</taxon>
    </lineage>
</organism>
<dbReference type="Proteomes" id="UP000054232">
    <property type="component" value="Unassembled WGS sequence"/>
</dbReference>
<feature type="compositionally biased region" description="Acidic residues" evidence="1">
    <location>
        <begin position="71"/>
        <end position="80"/>
    </location>
</feature>
<dbReference type="EMBL" id="KK578322">
    <property type="protein sequence ID" value="KFW11974.1"/>
    <property type="molecule type" value="Genomic_DNA"/>
</dbReference>
<dbReference type="AlphaFoldDB" id="A0A093JM77"/>
<feature type="non-terminal residue" evidence="2">
    <location>
        <position position="147"/>
    </location>
</feature>
<gene>
    <name evidence="2" type="ORF">N326_13293</name>
</gene>
<evidence type="ECO:0000256" key="1">
    <source>
        <dbReference type="SAM" id="MobiDB-lite"/>
    </source>
</evidence>
<evidence type="ECO:0000313" key="3">
    <source>
        <dbReference type="Proteomes" id="UP000054232"/>
    </source>
</evidence>
<name>A0A093JM77_EURHL</name>
<feature type="non-terminal residue" evidence="2">
    <location>
        <position position="1"/>
    </location>
</feature>
<sequence>YRQMQRKPEAPAVTYATYRGSARIRQLLKNQSEMAGKGEENAENRNGSVVKENGESQTVCSKSGHLIKENGDDESNDHDDDVVVNASAVKMGAKKSGKAHHCLGSSKQEIAAKTTTSSSESCKEVDLKNTPALAATKVKRTYSLDSL</sequence>
<proteinExistence type="predicted"/>
<protein>
    <submittedName>
        <fullName evidence="2">Uncharacterized protein</fullName>
    </submittedName>
</protein>
<accession>A0A093JM77</accession>
<feature type="region of interest" description="Disordered" evidence="1">
    <location>
        <begin position="29"/>
        <end position="80"/>
    </location>
</feature>
<reference evidence="2 3" key="1">
    <citation type="submission" date="2014-04" db="EMBL/GenBank/DDBJ databases">
        <title>Genome evolution of avian class.</title>
        <authorList>
            <person name="Zhang G."/>
            <person name="Li C."/>
        </authorList>
    </citation>
    <scope>NUCLEOTIDE SEQUENCE [LARGE SCALE GENOMIC DNA]</scope>
    <source>
        <strain evidence="2">BGI_N326</strain>
    </source>
</reference>
<keyword evidence="3" id="KW-1185">Reference proteome</keyword>